<dbReference type="InterPro" id="IPR036638">
    <property type="entry name" value="HLH_DNA-bd_sf"/>
</dbReference>
<dbReference type="GO" id="GO:0007399">
    <property type="term" value="P:nervous system development"/>
    <property type="evidence" value="ECO:0007669"/>
    <property type="project" value="UniProtKB-KW"/>
</dbReference>
<dbReference type="OrthoDB" id="5976910at2759"/>
<protein>
    <recommendedName>
        <fullName evidence="6">BHLH domain-containing protein</fullName>
    </recommendedName>
</protein>
<dbReference type="AlphaFoldDB" id="A0A7M7IWZ5"/>
<evidence type="ECO:0000256" key="4">
    <source>
        <dbReference type="ARBA" id="ARBA00023242"/>
    </source>
</evidence>
<keyword evidence="4" id="KW-0539">Nucleus</keyword>
<dbReference type="GO" id="GO:0046983">
    <property type="term" value="F:protein dimerization activity"/>
    <property type="evidence" value="ECO:0007669"/>
    <property type="project" value="InterPro"/>
</dbReference>
<dbReference type="EnsemblMetazoa" id="XM_022787944">
    <property type="protein sequence ID" value="XP_022643679"/>
    <property type="gene ID" value="LOC111242971"/>
</dbReference>
<dbReference type="Proteomes" id="UP000594260">
    <property type="component" value="Unplaced"/>
</dbReference>
<dbReference type="GO" id="GO:0005634">
    <property type="term" value="C:nucleus"/>
    <property type="evidence" value="ECO:0007669"/>
    <property type="project" value="UniProtKB-SubCell"/>
</dbReference>
<dbReference type="KEGG" id="vde:111242971"/>
<dbReference type="InterPro" id="IPR011598">
    <property type="entry name" value="bHLH_dom"/>
</dbReference>
<evidence type="ECO:0000256" key="2">
    <source>
        <dbReference type="ARBA" id="ARBA00022902"/>
    </source>
</evidence>
<comment type="subcellular location">
    <subcellularLocation>
        <location evidence="1">Nucleus</location>
    </subcellularLocation>
</comment>
<proteinExistence type="predicted"/>
<keyword evidence="8" id="KW-1185">Reference proteome</keyword>
<keyword evidence="2" id="KW-0524">Neurogenesis</keyword>
<name>A0A7M7IWZ5_VARDE</name>
<dbReference type="GeneID" id="111242971"/>
<dbReference type="SUPFAM" id="SSF47459">
    <property type="entry name" value="HLH, helix-loop-helix DNA-binding domain"/>
    <property type="match status" value="1"/>
</dbReference>
<evidence type="ECO:0000256" key="1">
    <source>
        <dbReference type="ARBA" id="ARBA00004123"/>
    </source>
</evidence>
<dbReference type="RefSeq" id="XP_022643679.1">
    <property type="nucleotide sequence ID" value="XM_022787944.1"/>
</dbReference>
<dbReference type="FunCoup" id="A0A7M7IWZ5">
    <property type="interactions" value="1"/>
</dbReference>
<evidence type="ECO:0000256" key="3">
    <source>
        <dbReference type="ARBA" id="ARBA00023125"/>
    </source>
</evidence>
<dbReference type="PROSITE" id="PS50888">
    <property type="entry name" value="BHLH"/>
    <property type="match status" value="1"/>
</dbReference>
<dbReference type="GO" id="GO:0000977">
    <property type="term" value="F:RNA polymerase II transcription regulatory region sequence-specific DNA binding"/>
    <property type="evidence" value="ECO:0007669"/>
    <property type="project" value="TreeGrafter"/>
</dbReference>
<evidence type="ECO:0000313" key="8">
    <source>
        <dbReference type="Proteomes" id="UP000594260"/>
    </source>
</evidence>
<dbReference type="FunFam" id="4.10.280.10:FF:000029">
    <property type="entry name" value="Achaete-scute family bHLH transcription factor 1"/>
    <property type="match status" value="1"/>
</dbReference>
<feature type="domain" description="BHLH" evidence="6">
    <location>
        <begin position="67"/>
        <end position="120"/>
    </location>
</feature>
<reference evidence="7" key="1">
    <citation type="submission" date="2021-01" db="UniProtKB">
        <authorList>
            <consortium name="EnsemblMetazoa"/>
        </authorList>
    </citation>
    <scope>IDENTIFICATION</scope>
</reference>
<dbReference type="Pfam" id="PF00010">
    <property type="entry name" value="HLH"/>
    <property type="match status" value="1"/>
</dbReference>
<keyword evidence="3" id="KW-0238">DNA-binding</keyword>
<feature type="region of interest" description="Disordered" evidence="5">
    <location>
        <begin position="170"/>
        <end position="204"/>
    </location>
</feature>
<evidence type="ECO:0000256" key="5">
    <source>
        <dbReference type="SAM" id="MobiDB-lite"/>
    </source>
</evidence>
<dbReference type="Gene3D" id="4.10.280.10">
    <property type="entry name" value="Helix-loop-helix DNA-binding domain"/>
    <property type="match status" value="1"/>
</dbReference>
<dbReference type="InParanoid" id="A0A7M7IWZ5"/>
<dbReference type="PANTHER" id="PTHR23349">
    <property type="entry name" value="BASIC HELIX-LOOP-HELIX TRANSCRIPTION FACTOR, TWIST"/>
    <property type="match status" value="1"/>
</dbReference>
<accession>A0A7M7IWZ5</accession>
<dbReference type="PANTHER" id="PTHR23349:SF108">
    <property type="entry name" value="BHLH DOMAIN-CONTAINING PROTEIN"/>
    <property type="match status" value="1"/>
</dbReference>
<sequence>MELNMPITRVLLKSGCGSPQNTPALTVQPAQLLSSGSVPAQQSELSSVKADVMVGVTKICDSNKYKMSVARRNERERRRVQNVNRTFDTLRHHVQGYKNANKKMSKVETLRCAAEYIRELQTILGLGCSDEEHSLSRADSPMSATIFDYQMPVTPNSQPDSVTQTTFDFSQQTFDSPKSKIASSPLRSPAPMETPDPRPKSASPVSCGSILATCLQMPSIASCDAVVKQEPDGSPTDAFDLNGNSTISTASDGTDNILDEQSYNKLAAALQHHGPQLNLSLCGNYLQQQQLEVQL</sequence>
<dbReference type="InterPro" id="IPR050283">
    <property type="entry name" value="E-box_TF_Regulators"/>
</dbReference>
<dbReference type="SMART" id="SM00353">
    <property type="entry name" value="HLH"/>
    <property type="match status" value="1"/>
</dbReference>
<evidence type="ECO:0000259" key="6">
    <source>
        <dbReference type="PROSITE" id="PS50888"/>
    </source>
</evidence>
<organism evidence="7 8">
    <name type="scientific">Varroa destructor</name>
    <name type="common">Honeybee mite</name>
    <dbReference type="NCBI Taxonomy" id="109461"/>
    <lineage>
        <taxon>Eukaryota</taxon>
        <taxon>Metazoa</taxon>
        <taxon>Ecdysozoa</taxon>
        <taxon>Arthropoda</taxon>
        <taxon>Chelicerata</taxon>
        <taxon>Arachnida</taxon>
        <taxon>Acari</taxon>
        <taxon>Parasitiformes</taxon>
        <taxon>Mesostigmata</taxon>
        <taxon>Gamasina</taxon>
        <taxon>Dermanyssoidea</taxon>
        <taxon>Varroidae</taxon>
        <taxon>Varroa</taxon>
    </lineage>
</organism>
<evidence type="ECO:0000313" key="7">
    <source>
        <dbReference type="EnsemblMetazoa" id="XP_022643679"/>
    </source>
</evidence>
<dbReference type="GO" id="GO:0000981">
    <property type="term" value="F:DNA-binding transcription factor activity, RNA polymerase II-specific"/>
    <property type="evidence" value="ECO:0007669"/>
    <property type="project" value="TreeGrafter"/>
</dbReference>